<name>A0AAD9PA64_RIDPI</name>
<evidence type="ECO:0000313" key="1">
    <source>
        <dbReference type="EMBL" id="KAK2190963.1"/>
    </source>
</evidence>
<accession>A0AAD9PA64</accession>
<evidence type="ECO:0000313" key="2">
    <source>
        <dbReference type="Proteomes" id="UP001209878"/>
    </source>
</evidence>
<comment type="caution">
    <text evidence="1">The sequence shown here is derived from an EMBL/GenBank/DDBJ whole genome shotgun (WGS) entry which is preliminary data.</text>
</comment>
<reference evidence="1" key="1">
    <citation type="journal article" date="2023" name="Mol. Biol. Evol.">
        <title>Third-Generation Sequencing Reveals the Adaptive Role of the Epigenome in Three Deep-Sea Polychaetes.</title>
        <authorList>
            <person name="Perez M."/>
            <person name="Aroh O."/>
            <person name="Sun Y."/>
            <person name="Lan Y."/>
            <person name="Juniper S.K."/>
            <person name="Young C.R."/>
            <person name="Angers B."/>
            <person name="Qian P.Y."/>
        </authorList>
    </citation>
    <scope>NUCLEOTIDE SEQUENCE</scope>
    <source>
        <strain evidence="1">R07B-5</strain>
    </source>
</reference>
<organism evidence="1 2">
    <name type="scientific">Ridgeia piscesae</name>
    <name type="common">Tubeworm</name>
    <dbReference type="NCBI Taxonomy" id="27915"/>
    <lineage>
        <taxon>Eukaryota</taxon>
        <taxon>Metazoa</taxon>
        <taxon>Spiralia</taxon>
        <taxon>Lophotrochozoa</taxon>
        <taxon>Annelida</taxon>
        <taxon>Polychaeta</taxon>
        <taxon>Sedentaria</taxon>
        <taxon>Canalipalpata</taxon>
        <taxon>Sabellida</taxon>
        <taxon>Siboglinidae</taxon>
        <taxon>Ridgeia</taxon>
    </lineage>
</organism>
<dbReference type="AlphaFoldDB" id="A0AAD9PA64"/>
<dbReference type="Proteomes" id="UP001209878">
    <property type="component" value="Unassembled WGS sequence"/>
</dbReference>
<dbReference type="EMBL" id="JAODUO010000064">
    <property type="protein sequence ID" value="KAK2190963.1"/>
    <property type="molecule type" value="Genomic_DNA"/>
</dbReference>
<proteinExistence type="predicted"/>
<sequence>MSPCEHNAGVSNRLLPPVQVVAPWRQLTVTSSSFYHKPTSVPQYIGLLSGANKCCPEIGSSTWGKRVPGSATRINTSPSKRIFYQGPIHVAAYLGFYQGSTNIWGISPTRHQHSVHWTTPYC</sequence>
<gene>
    <name evidence="1" type="ORF">NP493_64g06063</name>
</gene>
<keyword evidence="2" id="KW-1185">Reference proteome</keyword>
<protein>
    <submittedName>
        <fullName evidence="1">Uncharacterized protein</fullName>
    </submittedName>
</protein>